<comment type="caution">
    <text evidence="5">The sequence shown here is derived from an EMBL/GenBank/DDBJ whole genome shotgun (WGS) entry which is preliminary data.</text>
</comment>
<reference evidence="4" key="3">
    <citation type="submission" date="2020-10" db="EMBL/GenBank/DDBJ databases">
        <authorList>
            <person name="Sedaghatjoo S."/>
        </authorList>
    </citation>
    <scope>NUCLEOTIDE SEQUENCE</scope>
    <source>
        <strain evidence="4">AZH3</strain>
    </source>
</reference>
<proteinExistence type="predicted"/>
<keyword evidence="2" id="KW-0472">Membrane</keyword>
<evidence type="ECO:0000313" key="7">
    <source>
        <dbReference type="Proteomes" id="UP000836402"/>
    </source>
</evidence>
<dbReference type="EMBL" id="CAJHJG010003092">
    <property type="protein sequence ID" value="CAD6926304.1"/>
    <property type="molecule type" value="Genomic_DNA"/>
</dbReference>
<evidence type="ECO:0000256" key="3">
    <source>
        <dbReference type="SAM" id="SignalP"/>
    </source>
</evidence>
<protein>
    <submittedName>
        <fullName evidence="5">Uncharacterized protein</fullName>
    </submittedName>
</protein>
<keyword evidence="7" id="KW-1185">Reference proteome</keyword>
<dbReference type="AlphaFoldDB" id="A0A177VBB5"/>
<evidence type="ECO:0000313" key="5">
    <source>
        <dbReference type="EMBL" id="KAE8256795.1"/>
    </source>
</evidence>
<dbReference type="EMBL" id="LWDD02000753">
    <property type="protein sequence ID" value="KAE8256795.1"/>
    <property type="molecule type" value="Genomic_DNA"/>
</dbReference>
<organism evidence="5 6">
    <name type="scientific">Tilletia caries</name>
    <name type="common">wheat bunt fungus</name>
    <dbReference type="NCBI Taxonomy" id="13290"/>
    <lineage>
        <taxon>Eukaryota</taxon>
        <taxon>Fungi</taxon>
        <taxon>Dikarya</taxon>
        <taxon>Basidiomycota</taxon>
        <taxon>Ustilaginomycotina</taxon>
        <taxon>Exobasidiomycetes</taxon>
        <taxon>Tilletiales</taxon>
        <taxon>Tilletiaceae</taxon>
        <taxon>Tilletia</taxon>
    </lineage>
</organism>
<reference evidence="5" key="2">
    <citation type="journal article" date="2019" name="IMA Fungus">
        <title>Genome sequencing and comparison of five Tilletia species to identify candidate genes for the detection of regulated species infecting wheat.</title>
        <authorList>
            <person name="Nguyen H.D.T."/>
            <person name="Sultana T."/>
            <person name="Kesanakurti P."/>
            <person name="Hambleton S."/>
        </authorList>
    </citation>
    <scope>NUCLEOTIDE SEQUENCE</scope>
    <source>
        <strain evidence="5">DAOMC 238032</strain>
    </source>
</reference>
<feature type="compositionally biased region" description="Polar residues" evidence="1">
    <location>
        <begin position="106"/>
        <end position="121"/>
    </location>
</feature>
<gene>
    <name evidence="5" type="ORF">A4X03_0g5049</name>
    <name evidence="4" type="ORF">JKIAZH3_G469</name>
</gene>
<evidence type="ECO:0000256" key="1">
    <source>
        <dbReference type="SAM" id="MobiDB-lite"/>
    </source>
</evidence>
<feature type="compositionally biased region" description="Polar residues" evidence="1">
    <location>
        <begin position="88"/>
        <end position="98"/>
    </location>
</feature>
<keyword evidence="3" id="KW-0732">Signal</keyword>
<evidence type="ECO:0000313" key="6">
    <source>
        <dbReference type="Proteomes" id="UP000077671"/>
    </source>
</evidence>
<feature type="signal peptide" evidence="3">
    <location>
        <begin position="1"/>
        <end position="22"/>
    </location>
</feature>
<reference evidence="5" key="1">
    <citation type="submission" date="2016-04" db="EMBL/GenBank/DDBJ databases">
        <authorList>
            <person name="Nguyen H.D."/>
            <person name="Kesanakurti P."/>
            <person name="Cullis J."/>
            <person name="Levesque C.A."/>
            <person name="Hambleton S."/>
        </authorList>
    </citation>
    <scope>NUCLEOTIDE SEQUENCE</scope>
    <source>
        <strain evidence="5">DAOMC 238032</strain>
    </source>
</reference>
<evidence type="ECO:0000313" key="4">
    <source>
        <dbReference type="EMBL" id="CAD6926304.1"/>
    </source>
</evidence>
<dbReference type="Proteomes" id="UP000836402">
    <property type="component" value="Unassembled WGS sequence"/>
</dbReference>
<feature type="chain" id="PRO_5043399830" evidence="3">
    <location>
        <begin position="23"/>
        <end position="283"/>
    </location>
</feature>
<keyword evidence="2" id="KW-1133">Transmembrane helix</keyword>
<accession>A0A177VBB5</accession>
<sequence>MKIFDSATSVLLVFLTAYLVRASSPSTSADIEHGQDVLKRLNRAGLAFAALPTGLTGAHYLAGAVGGTVSTALSFSMVMHLMLDSHPPSRTNQPAVSSHHNRRSASDSAKSNAAQDSTSIEESPNIVNFGARTISRGAAITTVCIVVPAAIGLGPIISDTIDRYHYHHQLHRRDDTAQRFDYPLGYVDDFDTSTFMATAPASSETRQIFVNVRGSKDKVPAVKMVRAEASNTAQNHDTVLLPRAIDHEVATALILGSSALVIGGIVALSIKWYSHQRRGDGDV</sequence>
<keyword evidence="2" id="KW-0812">Transmembrane</keyword>
<evidence type="ECO:0000256" key="2">
    <source>
        <dbReference type="SAM" id="Phobius"/>
    </source>
</evidence>
<feature type="transmembrane region" description="Helical" evidence="2">
    <location>
        <begin position="249"/>
        <end position="270"/>
    </location>
</feature>
<name>A0A177VBB5_9BASI</name>
<feature type="region of interest" description="Disordered" evidence="1">
    <location>
        <begin position="86"/>
        <end position="121"/>
    </location>
</feature>
<feature type="transmembrane region" description="Helical" evidence="2">
    <location>
        <begin position="138"/>
        <end position="157"/>
    </location>
</feature>
<dbReference type="Proteomes" id="UP000077671">
    <property type="component" value="Unassembled WGS sequence"/>
</dbReference>